<organism evidence="1 2">
    <name type="scientific">Elaeis guineensis var. tenera</name>
    <name type="common">Oil palm</name>
    <dbReference type="NCBI Taxonomy" id="51953"/>
    <lineage>
        <taxon>Eukaryota</taxon>
        <taxon>Viridiplantae</taxon>
        <taxon>Streptophyta</taxon>
        <taxon>Embryophyta</taxon>
        <taxon>Tracheophyta</taxon>
        <taxon>Spermatophyta</taxon>
        <taxon>Magnoliopsida</taxon>
        <taxon>Liliopsida</taxon>
        <taxon>Arecaceae</taxon>
        <taxon>Arecoideae</taxon>
        <taxon>Cocoseae</taxon>
        <taxon>Elaeidinae</taxon>
        <taxon>Elaeis</taxon>
    </lineage>
</organism>
<evidence type="ECO:0000313" key="1">
    <source>
        <dbReference type="Proteomes" id="UP000504607"/>
    </source>
</evidence>
<evidence type="ECO:0000313" key="2">
    <source>
        <dbReference type="RefSeq" id="XP_010929665.1"/>
    </source>
</evidence>
<keyword evidence="1" id="KW-1185">Reference proteome</keyword>
<dbReference type="RefSeq" id="XP_010929665.1">
    <property type="nucleotide sequence ID" value="XM_010931363.3"/>
</dbReference>
<dbReference type="OrthoDB" id="2011897at2759"/>
<dbReference type="FunCoup" id="A0A6I9RNE8">
    <property type="interactions" value="1631"/>
</dbReference>
<dbReference type="Pfam" id="PF07207">
    <property type="entry name" value="Lir1"/>
    <property type="match status" value="1"/>
</dbReference>
<dbReference type="AlphaFoldDB" id="A0A6I9RNE8"/>
<reference evidence="2" key="1">
    <citation type="submission" date="2025-08" db="UniProtKB">
        <authorList>
            <consortium name="RefSeq"/>
        </authorList>
    </citation>
    <scope>IDENTIFICATION</scope>
</reference>
<dbReference type="PANTHER" id="PTHR36762">
    <property type="entry name" value="LIGHT-REGULATED PROTEIN 1, CHLOROPLASTIC"/>
    <property type="match status" value="1"/>
</dbReference>
<dbReference type="InParanoid" id="A0A6I9RNE8"/>
<dbReference type="InterPro" id="IPR009856">
    <property type="entry name" value="Lir1"/>
</dbReference>
<dbReference type="KEGG" id="egu:105051082"/>
<proteinExistence type="predicted"/>
<gene>
    <name evidence="2" type="primary">LOC105051082</name>
</gene>
<dbReference type="PANTHER" id="PTHR36762:SF2">
    <property type="entry name" value="LIGHT-REGULATED PROTEIN 1, CHLOROPLASTIC"/>
    <property type="match status" value="1"/>
</dbReference>
<dbReference type="GO" id="GO:0009507">
    <property type="term" value="C:chloroplast"/>
    <property type="evidence" value="ECO:0007669"/>
    <property type="project" value="InterPro"/>
</dbReference>
<name>A0A6I9RNE8_ELAGV</name>
<sequence length="134" mass="14620">MQAAAVCFTGPLPIKGTKTMVQRRSTKPHRTLISPRAVAITTSETSTIDYSSSISVFPVEACDIIGGEACNARMFPEAKLAMSSSSSKSRAALEEIDRDYMEYNEPKTVFPGEACDDLGGEFCEAEYQMGVYRD</sequence>
<dbReference type="GeneID" id="105051082"/>
<protein>
    <submittedName>
        <fullName evidence="2">Light-regulated protein, chloroplastic</fullName>
    </submittedName>
</protein>
<dbReference type="Proteomes" id="UP000504607">
    <property type="component" value="Chromosome 9"/>
</dbReference>
<accession>A0A6I9RNE8</accession>